<dbReference type="GO" id="GO:0004851">
    <property type="term" value="F:uroporphyrin-III C-methyltransferase activity"/>
    <property type="evidence" value="ECO:0007669"/>
    <property type="project" value="UniProtKB-EC"/>
</dbReference>
<evidence type="ECO:0000256" key="4">
    <source>
        <dbReference type="ARBA" id="ARBA00022603"/>
    </source>
</evidence>
<dbReference type="CDD" id="cd11642">
    <property type="entry name" value="SUMT"/>
    <property type="match status" value="1"/>
</dbReference>
<dbReference type="PANTHER" id="PTHR45790:SF3">
    <property type="entry name" value="S-ADENOSYL-L-METHIONINE-DEPENDENT UROPORPHYRINOGEN III METHYLTRANSFERASE, CHLOROPLASTIC"/>
    <property type="match status" value="1"/>
</dbReference>
<dbReference type="InterPro" id="IPR014776">
    <property type="entry name" value="4pyrrole_Mease_sub2"/>
</dbReference>
<dbReference type="Proteomes" id="UP000544872">
    <property type="component" value="Unassembled WGS sequence"/>
</dbReference>
<comment type="caution">
    <text evidence="12">The sequence shown here is derived from an EMBL/GenBank/DDBJ whole genome shotgun (WGS) entry which is preliminary data.</text>
</comment>
<keyword evidence="7" id="KW-0627">Porphyrin biosynthesis</keyword>
<dbReference type="GO" id="GO:0009236">
    <property type="term" value="P:cobalamin biosynthetic process"/>
    <property type="evidence" value="ECO:0007669"/>
    <property type="project" value="UniProtKB-KW"/>
</dbReference>
<accession>A0A7W9ZDU0</accession>
<reference evidence="12 13" key="1">
    <citation type="submission" date="2020-08" db="EMBL/GenBank/DDBJ databases">
        <title>Genomic Encyclopedia of Type Strains, Phase IV (KMG-IV): sequencing the most valuable type-strain genomes for metagenomic binning, comparative biology and taxonomic classification.</title>
        <authorList>
            <person name="Goeker M."/>
        </authorList>
    </citation>
    <scope>NUCLEOTIDE SEQUENCE [LARGE SCALE GENOMIC DNA]</scope>
    <source>
        <strain evidence="12 13">DSM 11590</strain>
    </source>
</reference>
<evidence type="ECO:0000256" key="9">
    <source>
        <dbReference type="ARBA" id="ARBA00060548"/>
    </source>
</evidence>
<evidence type="ECO:0000259" key="11">
    <source>
        <dbReference type="Pfam" id="PF00590"/>
    </source>
</evidence>
<evidence type="ECO:0000256" key="8">
    <source>
        <dbReference type="ARBA" id="ARBA00025705"/>
    </source>
</evidence>
<comment type="pathway">
    <text evidence="9">Cofactor biosynthesis; adenosylcobalamin biosynthesis; precorrin-2 from uroporphyrinogen III: step 1/1.</text>
</comment>
<dbReference type="UniPathway" id="UPA00262">
    <property type="reaction ID" value="UER00211"/>
</dbReference>
<dbReference type="EMBL" id="JACIIX010000002">
    <property type="protein sequence ID" value="MBB6209353.1"/>
    <property type="molecule type" value="Genomic_DNA"/>
</dbReference>
<evidence type="ECO:0000256" key="6">
    <source>
        <dbReference type="ARBA" id="ARBA00022691"/>
    </source>
</evidence>
<dbReference type="Pfam" id="PF00590">
    <property type="entry name" value="TP_methylase"/>
    <property type="match status" value="1"/>
</dbReference>
<dbReference type="InterPro" id="IPR003043">
    <property type="entry name" value="Uropor_MeTrfase_CS"/>
</dbReference>
<dbReference type="EC" id="2.1.1.107" evidence="2"/>
<organism evidence="12 13">
    <name type="scientific">Novispirillum itersonii</name>
    <name type="common">Aquaspirillum itersonii</name>
    <dbReference type="NCBI Taxonomy" id="189"/>
    <lineage>
        <taxon>Bacteria</taxon>
        <taxon>Pseudomonadati</taxon>
        <taxon>Pseudomonadota</taxon>
        <taxon>Alphaproteobacteria</taxon>
        <taxon>Rhodospirillales</taxon>
        <taxon>Novispirillaceae</taxon>
        <taxon>Novispirillum</taxon>
    </lineage>
</organism>
<feature type="domain" description="Tetrapyrrole methylase" evidence="11">
    <location>
        <begin position="12"/>
        <end position="221"/>
    </location>
</feature>
<dbReference type="Gene3D" id="3.30.950.10">
    <property type="entry name" value="Methyltransferase, Cobalt-precorrin-4 Transmethylase, Domain 2"/>
    <property type="match status" value="1"/>
</dbReference>
<dbReference type="PROSITE" id="PS00840">
    <property type="entry name" value="SUMT_2"/>
    <property type="match status" value="1"/>
</dbReference>
<dbReference type="Gene3D" id="3.40.1010.10">
    <property type="entry name" value="Cobalt-precorrin-4 Transmethylase, Domain 1"/>
    <property type="match status" value="1"/>
</dbReference>
<evidence type="ECO:0000313" key="13">
    <source>
        <dbReference type="Proteomes" id="UP000544872"/>
    </source>
</evidence>
<dbReference type="SUPFAM" id="SSF53790">
    <property type="entry name" value="Tetrapyrrole methylase"/>
    <property type="match status" value="1"/>
</dbReference>
<sequence>MHDVSGHDFGVVYLVGAGPGDPDLLTVRAARLLGSADAVAHDRLVSDGVLSLVAPAAERVFVGKRPGRHHCTQDRINAVLLDLASRHRTVVRLKGGDPFVFGRGGEEAEFLAAHGVEVRVVPGITTAAACGALCGVPLTHRGLATGVRFVTGHCQADAPLSLNWASLADPDTTLVVYMGLQTLPQIVAGLTDHGLSGATPVLAVENCSTPRERRLKTRLSDCVADTATAGLEPPTLFIIGRVAAMADAPMLPGHTLPDPLIPAPARPVLAVINGRGLS</sequence>
<dbReference type="FunFam" id="3.30.950.10:FF:000001">
    <property type="entry name" value="Siroheme synthase"/>
    <property type="match status" value="1"/>
</dbReference>
<evidence type="ECO:0000256" key="1">
    <source>
        <dbReference type="ARBA" id="ARBA00005879"/>
    </source>
</evidence>
<dbReference type="PANTHER" id="PTHR45790">
    <property type="entry name" value="SIROHEME SYNTHASE-RELATED"/>
    <property type="match status" value="1"/>
</dbReference>
<dbReference type="InterPro" id="IPR006366">
    <property type="entry name" value="CobA/CysG_C"/>
</dbReference>
<evidence type="ECO:0000313" key="12">
    <source>
        <dbReference type="EMBL" id="MBB6209353.1"/>
    </source>
</evidence>
<dbReference type="NCBIfam" id="NF004790">
    <property type="entry name" value="PRK06136.1"/>
    <property type="match status" value="1"/>
</dbReference>
<dbReference type="PROSITE" id="PS00839">
    <property type="entry name" value="SUMT_1"/>
    <property type="match status" value="1"/>
</dbReference>
<dbReference type="GO" id="GO:0032259">
    <property type="term" value="P:methylation"/>
    <property type="evidence" value="ECO:0007669"/>
    <property type="project" value="UniProtKB-KW"/>
</dbReference>
<evidence type="ECO:0000256" key="5">
    <source>
        <dbReference type="ARBA" id="ARBA00022679"/>
    </source>
</evidence>
<comment type="pathway">
    <text evidence="8">Porphyrin-containing compound metabolism; siroheme biosynthesis; precorrin-2 from uroporphyrinogen III: step 1/1.</text>
</comment>
<dbReference type="NCBIfam" id="TIGR01469">
    <property type="entry name" value="cobA_cysG_Cterm"/>
    <property type="match status" value="1"/>
</dbReference>
<protein>
    <recommendedName>
        <fullName evidence="2">uroporphyrinogen-III C-methyltransferase</fullName>
        <ecNumber evidence="2">2.1.1.107</ecNumber>
    </recommendedName>
</protein>
<keyword evidence="3" id="KW-0169">Cobalamin biosynthesis</keyword>
<dbReference type="InterPro" id="IPR000878">
    <property type="entry name" value="4pyrrol_Mease"/>
</dbReference>
<keyword evidence="5 10" id="KW-0808">Transferase</keyword>
<keyword evidence="13" id="KW-1185">Reference proteome</keyword>
<name>A0A7W9ZDU0_NOVIT</name>
<gene>
    <name evidence="12" type="ORF">FHS48_000755</name>
</gene>
<evidence type="ECO:0000256" key="3">
    <source>
        <dbReference type="ARBA" id="ARBA00022573"/>
    </source>
</evidence>
<proteinExistence type="inferred from homology"/>
<dbReference type="InterPro" id="IPR014777">
    <property type="entry name" value="4pyrrole_Mease_sub1"/>
</dbReference>
<dbReference type="AlphaFoldDB" id="A0A7W9ZDU0"/>
<dbReference type="InterPro" id="IPR035996">
    <property type="entry name" value="4pyrrol_Methylase_sf"/>
</dbReference>
<dbReference type="FunFam" id="3.40.1010.10:FF:000001">
    <property type="entry name" value="Siroheme synthase"/>
    <property type="match status" value="1"/>
</dbReference>
<evidence type="ECO:0000256" key="2">
    <source>
        <dbReference type="ARBA" id="ARBA00012162"/>
    </source>
</evidence>
<dbReference type="InterPro" id="IPR050161">
    <property type="entry name" value="Siro_Cobalamin_biosynth"/>
</dbReference>
<comment type="similarity">
    <text evidence="1 10">Belongs to the precorrin methyltransferase family.</text>
</comment>
<keyword evidence="4 10" id="KW-0489">Methyltransferase</keyword>
<evidence type="ECO:0000256" key="7">
    <source>
        <dbReference type="ARBA" id="ARBA00023244"/>
    </source>
</evidence>
<evidence type="ECO:0000256" key="10">
    <source>
        <dbReference type="RuleBase" id="RU003960"/>
    </source>
</evidence>
<dbReference type="GO" id="GO:0019354">
    <property type="term" value="P:siroheme biosynthetic process"/>
    <property type="evidence" value="ECO:0007669"/>
    <property type="project" value="UniProtKB-UniPathway"/>
</dbReference>
<dbReference type="RefSeq" id="WP_184261570.1">
    <property type="nucleotide sequence ID" value="NZ_JACIIX010000002.1"/>
</dbReference>
<keyword evidence="6" id="KW-0949">S-adenosyl-L-methionine</keyword>